<dbReference type="RefSeq" id="WP_219912416.1">
    <property type="nucleotide sequence ID" value="NZ_PVNG01000031.1"/>
</dbReference>
<dbReference type="AlphaFoldDB" id="A0A2T0M5A0"/>
<evidence type="ECO:0000313" key="2">
    <source>
        <dbReference type="Proteomes" id="UP000238312"/>
    </source>
</evidence>
<dbReference type="SUPFAM" id="SSF53474">
    <property type="entry name" value="alpha/beta-Hydrolases"/>
    <property type="match status" value="1"/>
</dbReference>
<dbReference type="Gene3D" id="3.40.50.1820">
    <property type="entry name" value="alpha/beta hydrolase"/>
    <property type="match status" value="1"/>
</dbReference>
<name>A0A2T0M5A0_9ACTN</name>
<evidence type="ECO:0000313" key="1">
    <source>
        <dbReference type="EMBL" id="PRX52621.1"/>
    </source>
</evidence>
<dbReference type="InterPro" id="IPR029058">
    <property type="entry name" value="AB_hydrolase_fold"/>
</dbReference>
<dbReference type="Proteomes" id="UP000238312">
    <property type="component" value="Unassembled WGS sequence"/>
</dbReference>
<protein>
    <recommendedName>
        <fullName evidence="3">Serine peptidase</fullName>
    </recommendedName>
</protein>
<gene>
    <name evidence="1" type="ORF">B0I32_13118</name>
</gene>
<keyword evidence="2" id="KW-1185">Reference proteome</keyword>
<reference evidence="1 2" key="1">
    <citation type="submission" date="2018-03" db="EMBL/GenBank/DDBJ databases">
        <title>Genomic Encyclopedia of Type Strains, Phase III (KMG-III): the genomes of soil and plant-associated and newly described type strains.</title>
        <authorList>
            <person name="Whitman W."/>
        </authorList>
    </citation>
    <scope>NUCLEOTIDE SEQUENCE [LARGE SCALE GENOMIC DNA]</scope>
    <source>
        <strain evidence="1 2">CGMCC 4.7104</strain>
    </source>
</reference>
<proteinExistence type="predicted"/>
<accession>A0A2T0M5A0</accession>
<sequence>MNIVVVHGIFNLRAGRSREEAADELAQIWQPKLQAGFSSAGLSTAEVPHLQVAYYADRLTRADAQGDPGRLEDLSAGEQAVVTAWLIVLAAPTPPELQGLATMPIRQMLDWIARRRRVNSTVLFRIAIALAREAHSYLHVPASREAARTAVAEAVRTHRPSVLLAHSLGSVVAYEALHHHDDLKVDCLVTLGSPLGLPGAIFDLLEPQPIDQLGDKPSGVSQWINLADVGDLVAVPRRLGDRFPVDHHAEVRISPLDFHTMGSYLSSGQVINVLAPFLRGC</sequence>
<comment type="caution">
    <text evidence="1">The sequence shown here is derived from an EMBL/GenBank/DDBJ whole genome shotgun (WGS) entry which is preliminary data.</text>
</comment>
<dbReference type="EMBL" id="PVNG01000031">
    <property type="protein sequence ID" value="PRX52621.1"/>
    <property type="molecule type" value="Genomic_DNA"/>
</dbReference>
<organism evidence="1 2">
    <name type="scientific">Nonomuraea fuscirosea</name>
    <dbReference type="NCBI Taxonomy" id="1291556"/>
    <lineage>
        <taxon>Bacteria</taxon>
        <taxon>Bacillati</taxon>
        <taxon>Actinomycetota</taxon>
        <taxon>Actinomycetes</taxon>
        <taxon>Streptosporangiales</taxon>
        <taxon>Streptosporangiaceae</taxon>
        <taxon>Nonomuraea</taxon>
    </lineage>
</organism>
<evidence type="ECO:0008006" key="3">
    <source>
        <dbReference type="Google" id="ProtNLM"/>
    </source>
</evidence>